<keyword evidence="5" id="KW-0805">Transcription regulation</keyword>
<dbReference type="Pfam" id="PF14532">
    <property type="entry name" value="Sigma54_activ_2"/>
    <property type="match status" value="1"/>
</dbReference>
<evidence type="ECO:0000256" key="7">
    <source>
        <dbReference type="PROSITE-ProRule" id="PRU00169"/>
    </source>
</evidence>
<dbReference type="Gene3D" id="3.40.50.300">
    <property type="entry name" value="P-loop containing nucleotide triphosphate hydrolases"/>
    <property type="match status" value="1"/>
</dbReference>
<keyword evidence="2" id="KW-0547">Nucleotide-binding</keyword>
<name>A0A934M972_9RHOB</name>
<dbReference type="GO" id="GO:0000160">
    <property type="term" value="P:phosphorelay signal transduction system"/>
    <property type="evidence" value="ECO:0007669"/>
    <property type="project" value="UniProtKB-KW"/>
</dbReference>
<keyword evidence="3" id="KW-0067">ATP-binding</keyword>
<dbReference type="PROSITE" id="PS50045">
    <property type="entry name" value="SIGMA54_INTERACT_4"/>
    <property type="match status" value="1"/>
</dbReference>
<feature type="domain" description="Response regulatory" evidence="9">
    <location>
        <begin position="4"/>
        <end position="118"/>
    </location>
</feature>
<dbReference type="PANTHER" id="PTHR32071">
    <property type="entry name" value="TRANSCRIPTIONAL REGULATORY PROTEIN"/>
    <property type="match status" value="1"/>
</dbReference>
<keyword evidence="1 7" id="KW-0597">Phosphoprotein</keyword>
<dbReference type="PANTHER" id="PTHR32071:SF57">
    <property type="entry name" value="C4-DICARBOXYLATE TRANSPORT TRANSCRIPTIONAL REGULATORY PROTEIN DCTD"/>
    <property type="match status" value="1"/>
</dbReference>
<protein>
    <submittedName>
        <fullName evidence="10">Sigma-54-dependent Fis family transcriptional regulator</fullName>
    </submittedName>
</protein>
<organism evidence="10 11">
    <name type="scientific">Palleronia pontilimi</name>
    <dbReference type="NCBI Taxonomy" id="1964209"/>
    <lineage>
        <taxon>Bacteria</taxon>
        <taxon>Pseudomonadati</taxon>
        <taxon>Pseudomonadota</taxon>
        <taxon>Alphaproteobacteria</taxon>
        <taxon>Rhodobacterales</taxon>
        <taxon>Roseobacteraceae</taxon>
        <taxon>Palleronia</taxon>
    </lineage>
</organism>
<dbReference type="Proteomes" id="UP000642488">
    <property type="component" value="Unassembled WGS sequence"/>
</dbReference>
<evidence type="ECO:0000256" key="5">
    <source>
        <dbReference type="ARBA" id="ARBA00023015"/>
    </source>
</evidence>
<dbReference type="Pfam" id="PF00072">
    <property type="entry name" value="Response_reg"/>
    <property type="match status" value="1"/>
</dbReference>
<sequence length="407" mass="44100">MTIRVMIVEDEPDLRDALAQTLELADLDPLTASSFVAAKDRITAEFDGVILSDIRMPGRDGFHLLKYAQKIDPDLPVILLTGEGDVPMAVKGMSAGAYDFLEKPCAAADLVASVQKALKTRALVLENRRLKSAAQEGDAAGRLIFGESALARTLRDRVRAVARTRAEVLILGAPGSGISKVAEVIHLLSDRASAPFVKLSAASADAKALGQAIDRAAAGSLFIGEIADLTPPLQATLLERLEGEIDARIIAGSFRALDTDAAEGQFNPDLFYRLDLMRVRIPSLSERPEDIPLLFRKYVAQAAEQAALDPPEITSDTLARIMAQDWPGNARALMNAAMRFAMGVEDRDPGADLGLNEQMAQVERSLLIQALRQAKGHATSAAQALKLPRKTFYDKLTRHDLKPEDFR</sequence>
<evidence type="ECO:0000256" key="1">
    <source>
        <dbReference type="ARBA" id="ARBA00022553"/>
    </source>
</evidence>
<dbReference type="CDD" id="cd00009">
    <property type="entry name" value="AAA"/>
    <property type="match status" value="1"/>
</dbReference>
<dbReference type="FunFam" id="3.40.50.2300:FF:000018">
    <property type="entry name" value="DNA-binding transcriptional regulator NtrC"/>
    <property type="match status" value="1"/>
</dbReference>
<dbReference type="GO" id="GO:0043565">
    <property type="term" value="F:sequence-specific DNA binding"/>
    <property type="evidence" value="ECO:0007669"/>
    <property type="project" value="InterPro"/>
</dbReference>
<dbReference type="Gene3D" id="1.10.10.60">
    <property type="entry name" value="Homeodomain-like"/>
    <property type="match status" value="1"/>
</dbReference>
<dbReference type="SMART" id="SM00448">
    <property type="entry name" value="REC"/>
    <property type="match status" value="1"/>
</dbReference>
<dbReference type="AlphaFoldDB" id="A0A934M972"/>
<dbReference type="InterPro" id="IPR027417">
    <property type="entry name" value="P-loop_NTPase"/>
</dbReference>
<dbReference type="InterPro" id="IPR058031">
    <property type="entry name" value="AAA_lid_NorR"/>
</dbReference>
<evidence type="ECO:0000313" key="11">
    <source>
        <dbReference type="Proteomes" id="UP000642488"/>
    </source>
</evidence>
<feature type="modified residue" description="4-aspartylphosphate" evidence="7">
    <location>
        <position position="53"/>
    </location>
</feature>
<evidence type="ECO:0000259" key="8">
    <source>
        <dbReference type="PROSITE" id="PS50045"/>
    </source>
</evidence>
<keyword evidence="4" id="KW-0902">Two-component regulatory system</keyword>
<dbReference type="Pfam" id="PF02954">
    <property type="entry name" value="HTH_8"/>
    <property type="match status" value="1"/>
</dbReference>
<dbReference type="InterPro" id="IPR001789">
    <property type="entry name" value="Sig_transdc_resp-reg_receiver"/>
</dbReference>
<dbReference type="SUPFAM" id="SSF52172">
    <property type="entry name" value="CheY-like"/>
    <property type="match status" value="1"/>
</dbReference>
<evidence type="ECO:0000256" key="3">
    <source>
        <dbReference type="ARBA" id="ARBA00022840"/>
    </source>
</evidence>
<dbReference type="InterPro" id="IPR011006">
    <property type="entry name" value="CheY-like_superfamily"/>
</dbReference>
<keyword evidence="6" id="KW-0804">Transcription</keyword>
<dbReference type="SUPFAM" id="SSF52540">
    <property type="entry name" value="P-loop containing nucleoside triphosphate hydrolases"/>
    <property type="match status" value="1"/>
</dbReference>
<dbReference type="GO" id="GO:0006355">
    <property type="term" value="P:regulation of DNA-templated transcription"/>
    <property type="evidence" value="ECO:0007669"/>
    <property type="project" value="InterPro"/>
</dbReference>
<dbReference type="InterPro" id="IPR002197">
    <property type="entry name" value="HTH_Fis"/>
</dbReference>
<dbReference type="CDD" id="cd17549">
    <property type="entry name" value="REC_DctD-like"/>
    <property type="match status" value="1"/>
</dbReference>
<dbReference type="Gene3D" id="3.40.50.2300">
    <property type="match status" value="1"/>
</dbReference>
<dbReference type="RefSeq" id="WP_198915387.1">
    <property type="nucleotide sequence ID" value="NZ_JAEKPD010000005.1"/>
</dbReference>
<feature type="domain" description="Sigma-54 factor interaction" evidence="8">
    <location>
        <begin position="144"/>
        <end position="342"/>
    </location>
</feature>
<dbReference type="Gene3D" id="1.10.8.60">
    <property type="match status" value="1"/>
</dbReference>
<dbReference type="InterPro" id="IPR009057">
    <property type="entry name" value="Homeodomain-like_sf"/>
</dbReference>
<gene>
    <name evidence="10" type="ORF">ILP92_05575</name>
</gene>
<evidence type="ECO:0000256" key="2">
    <source>
        <dbReference type="ARBA" id="ARBA00022741"/>
    </source>
</evidence>
<comment type="caution">
    <text evidence="10">The sequence shown here is derived from an EMBL/GenBank/DDBJ whole genome shotgun (WGS) entry which is preliminary data.</text>
</comment>
<dbReference type="SUPFAM" id="SSF46689">
    <property type="entry name" value="Homeodomain-like"/>
    <property type="match status" value="1"/>
</dbReference>
<dbReference type="EMBL" id="JAEKPD010000005">
    <property type="protein sequence ID" value="MBJ3762212.1"/>
    <property type="molecule type" value="Genomic_DNA"/>
</dbReference>
<accession>A0A934M972</accession>
<proteinExistence type="predicted"/>
<dbReference type="Pfam" id="PF25601">
    <property type="entry name" value="AAA_lid_14"/>
    <property type="match status" value="1"/>
</dbReference>
<dbReference type="InterPro" id="IPR002078">
    <property type="entry name" value="Sigma_54_int"/>
</dbReference>
<keyword evidence="11" id="KW-1185">Reference proteome</keyword>
<reference evidence="10" key="1">
    <citation type="submission" date="2020-12" db="EMBL/GenBank/DDBJ databases">
        <title>Bacterial taxonomy.</title>
        <authorList>
            <person name="Pan X."/>
        </authorList>
    </citation>
    <scope>NUCLEOTIDE SEQUENCE</scope>
    <source>
        <strain evidence="10">KCTC 52957</strain>
    </source>
</reference>
<dbReference type="PRINTS" id="PR01590">
    <property type="entry name" value="HTHFIS"/>
</dbReference>
<evidence type="ECO:0000259" key="9">
    <source>
        <dbReference type="PROSITE" id="PS50110"/>
    </source>
</evidence>
<dbReference type="GO" id="GO:0005524">
    <property type="term" value="F:ATP binding"/>
    <property type="evidence" value="ECO:0007669"/>
    <property type="project" value="UniProtKB-KW"/>
</dbReference>
<evidence type="ECO:0000256" key="4">
    <source>
        <dbReference type="ARBA" id="ARBA00023012"/>
    </source>
</evidence>
<evidence type="ECO:0000313" key="10">
    <source>
        <dbReference type="EMBL" id="MBJ3762212.1"/>
    </source>
</evidence>
<evidence type="ECO:0000256" key="6">
    <source>
        <dbReference type="ARBA" id="ARBA00023163"/>
    </source>
</evidence>
<dbReference type="PROSITE" id="PS50110">
    <property type="entry name" value="RESPONSE_REGULATORY"/>
    <property type="match status" value="1"/>
</dbReference>